<evidence type="ECO:0000313" key="2">
    <source>
        <dbReference type="EMBL" id="KAH8037457.1"/>
    </source>
</evidence>
<organism evidence="2 3">
    <name type="scientific">Rhipicephalus microplus</name>
    <name type="common">Cattle tick</name>
    <name type="synonym">Boophilus microplus</name>
    <dbReference type="NCBI Taxonomy" id="6941"/>
    <lineage>
        <taxon>Eukaryota</taxon>
        <taxon>Metazoa</taxon>
        <taxon>Ecdysozoa</taxon>
        <taxon>Arthropoda</taxon>
        <taxon>Chelicerata</taxon>
        <taxon>Arachnida</taxon>
        <taxon>Acari</taxon>
        <taxon>Parasitiformes</taxon>
        <taxon>Ixodida</taxon>
        <taxon>Ixodoidea</taxon>
        <taxon>Ixodidae</taxon>
        <taxon>Rhipicephalinae</taxon>
        <taxon>Rhipicephalus</taxon>
        <taxon>Boophilus</taxon>
    </lineage>
</organism>
<gene>
    <name evidence="2" type="ORF">HPB51_010446</name>
</gene>
<keyword evidence="3" id="KW-1185">Reference proteome</keyword>
<comment type="caution">
    <text evidence="2">The sequence shown here is derived from an EMBL/GenBank/DDBJ whole genome shotgun (WGS) entry which is preliminary data.</text>
</comment>
<accession>A0A9J6ESR5</accession>
<dbReference type="AlphaFoldDB" id="A0A9J6ESR5"/>
<dbReference type="Proteomes" id="UP000821866">
    <property type="component" value="Chromosome 10"/>
</dbReference>
<proteinExistence type="predicted"/>
<dbReference type="EMBL" id="JABSTU010000002">
    <property type="protein sequence ID" value="KAH8037457.1"/>
    <property type="molecule type" value="Genomic_DNA"/>
</dbReference>
<reference evidence="2" key="2">
    <citation type="submission" date="2021-09" db="EMBL/GenBank/DDBJ databases">
        <authorList>
            <person name="Jia N."/>
            <person name="Wang J."/>
            <person name="Shi W."/>
            <person name="Du L."/>
            <person name="Sun Y."/>
            <person name="Zhan W."/>
            <person name="Jiang J."/>
            <person name="Wang Q."/>
            <person name="Zhang B."/>
            <person name="Ji P."/>
            <person name="Sakyi L.B."/>
            <person name="Cui X."/>
            <person name="Yuan T."/>
            <person name="Jiang B."/>
            <person name="Yang W."/>
            <person name="Lam T.T.-Y."/>
            <person name="Chang Q."/>
            <person name="Ding S."/>
            <person name="Wang X."/>
            <person name="Zhu J."/>
            <person name="Ruan X."/>
            <person name="Zhao L."/>
            <person name="Wei J."/>
            <person name="Que T."/>
            <person name="Du C."/>
            <person name="Cheng J."/>
            <person name="Dai P."/>
            <person name="Han X."/>
            <person name="Huang E."/>
            <person name="Gao Y."/>
            <person name="Liu J."/>
            <person name="Shao H."/>
            <person name="Ye R."/>
            <person name="Li L."/>
            <person name="Wei W."/>
            <person name="Wang X."/>
            <person name="Wang C."/>
            <person name="Huo Q."/>
            <person name="Li W."/>
            <person name="Guo W."/>
            <person name="Chen H."/>
            <person name="Chen S."/>
            <person name="Zhou L."/>
            <person name="Zhou L."/>
            <person name="Ni X."/>
            <person name="Tian J."/>
            <person name="Zhou Y."/>
            <person name="Sheng Y."/>
            <person name="Liu T."/>
            <person name="Pan Y."/>
            <person name="Xia L."/>
            <person name="Li J."/>
            <person name="Zhao F."/>
            <person name="Cao W."/>
        </authorList>
    </citation>
    <scope>NUCLEOTIDE SEQUENCE</scope>
    <source>
        <strain evidence="2">Rmic-2018</strain>
        <tissue evidence="2">Larvae</tissue>
    </source>
</reference>
<evidence type="ECO:0000313" key="3">
    <source>
        <dbReference type="Proteomes" id="UP000821866"/>
    </source>
</evidence>
<evidence type="ECO:0000256" key="1">
    <source>
        <dbReference type="SAM" id="MobiDB-lite"/>
    </source>
</evidence>
<protein>
    <submittedName>
        <fullName evidence="2">Uncharacterized protein</fullName>
    </submittedName>
</protein>
<name>A0A9J6ESR5_RHIMP</name>
<reference evidence="2" key="1">
    <citation type="journal article" date="2020" name="Cell">
        <title>Large-Scale Comparative Analyses of Tick Genomes Elucidate Their Genetic Diversity and Vector Capacities.</title>
        <authorList>
            <consortium name="Tick Genome and Microbiome Consortium (TIGMIC)"/>
            <person name="Jia N."/>
            <person name="Wang J."/>
            <person name="Shi W."/>
            <person name="Du L."/>
            <person name="Sun Y."/>
            <person name="Zhan W."/>
            <person name="Jiang J.F."/>
            <person name="Wang Q."/>
            <person name="Zhang B."/>
            <person name="Ji P."/>
            <person name="Bell-Sakyi L."/>
            <person name="Cui X.M."/>
            <person name="Yuan T.T."/>
            <person name="Jiang B.G."/>
            <person name="Yang W.F."/>
            <person name="Lam T.T."/>
            <person name="Chang Q.C."/>
            <person name="Ding S.J."/>
            <person name="Wang X.J."/>
            <person name="Zhu J.G."/>
            <person name="Ruan X.D."/>
            <person name="Zhao L."/>
            <person name="Wei J.T."/>
            <person name="Ye R.Z."/>
            <person name="Que T.C."/>
            <person name="Du C.H."/>
            <person name="Zhou Y.H."/>
            <person name="Cheng J.X."/>
            <person name="Dai P.F."/>
            <person name="Guo W.B."/>
            <person name="Han X.H."/>
            <person name="Huang E.J."/>
            <person name="Li L.F."/>
            <person name="Wei W."/>
            <person name="Gao Y.C."/>
            <person name="Liu J.Z."/>
            <person name="Shao H.Z."/>
            <person name="Wang X."/>
            <person name="Wang C.C."/>
            <person name="Yang T.C."/>
            <person name="Huo Q.B."/>
            <person name="Li W."/>
            <person name="Chen H.Y."/>
            <person name="Chen S.E."/>
            <person name="Zhou L.G."/>
            <person name="Ni X.B."/>
            <person name="Tian J.H."/>
            <person name="Sheng Y."/>
            <person name="Liu T."/>
            <person name="Pan Y.S."/>
            <person name="Xia L.Y."/>
            <person name="Li J."/>
            <person name="Zhao F."/>
            <person name="Cao W.C."/>
        </authorList>
    </citation>
    <scope>NUCLEOTIDE SEQUENCE</scope>
    <source>
        <strain evidence="2">Rmic-2018</strain>
    </source>
</reference>
<feature type="region of interest" description="Disordered" evidence="1">
    <location>
        <begin position="1"/>
        <end position="21"/>
    </location>
</feature>
<feature type="region of interest" description="Disordered" evidence="1">
    <location>
        <begin position="39"/>
        <end position="95"/>
    </location>
</feature>
<feature type="compositionally biased region" description="Low complexity" evidence="1">
    <location>
        <begin position="108"/>
        <end position="119"/>
    </location>
</feature>
<feature type="region of interest" description="Disordered" evidence="1">
    <location>
        <begin position="108"/>
        <end position="134"/>
    </location>
</feature>
<sequence length="233" mass="25203">MDEDSAAFNDVPNTAEEDAYNGACWKVVRNKPRAHNAAALEAASPLPVDSKNPKAEPRLSAAQRLPPLSFRDEKSTSPSIHAKRPSYPASQVSPSSYKEALLGKAATTTTITEHQQQEASEANKTKAASPEAEPARVDVTLRKVTKFAHGLPHYTATTCLKALGFYNTLSELLEAQRNSQRKRRLVTPTGDTFSRDCDVQSCIITSKTPLLVSHLGTSYSEGASVLPEHESSA</sequence>